<dbReference type="Proteomes" id="UP000811255">
    <property type="component" value="Unassembled WGS sequence"/>
</dbReference>
<dbReference type="PANTHER" id="PTHR34187:SF2">
    <property type="entry name" value="DUF202 DOMAIN-CONTAINING PROTEIN"/>
    <property type="match status" value="1"/>
</dbReference>
<protein>
    <submittedName>
        <fullName evidence="9">DUF202 domain-containing protein</fullName>
    </submittedName>
</protein>
<evidence type="ECO:0000259" key="8">
    <source>
        <dbReference type="Pfam" id="PF02656"/>
    </source>
</evidence>
<feature type="transmembrane region" description="Helical" evidence="7">
    <location>
        <begin position="181"/>
        <end position="200"/>
    </location>
</feature>
<name>A0ABS5W3N8_9SPHN</name>
<feature type="transmembrane region" description="Helical" evidence="7">
    <location>
        <begin position="129"/>
        <end position="147"/>
    </location>
</feature>
<gene>
    <name evidence="9" type="ORF">KK137_08535</name>
</gene>
<accession>A0ABS5W3N8</accession>
<evidence type="ECO:0000313" key="9">
    <source>
        <dbReference type="EMBL" id="MBT2134376.1"/>
    </source>
</evidence>
<feature type="region of interest" description="Disordered" evidence="6">
    <location>
        <begin position="1"/>
        <end position="30"/>
    </location>
</feature>
<feature type="domain" description="DUF202" evidence="8">
    <location>
        <begin position="82"/>
        <end position="154"/>
    </location>
</feature>
<evidence type="ECO:0000256" key="6">
    <source>
        <dbReference type="SAM" id="MobiDB-lite"/>
    </source>
</evidence>
<evidence type="ECO:0000313" key="10">
    <source>
        <dbReference type="Proteomes" id="UP000811255"/>
    </source>
</evidence>
<evidence type="ECO:0000256" key="4">
    <source>
        <dbReference type="ARBA" id="ARBA00022989"/>
    </source>
</evidence>
<keyword evidence="4 7" id="KW-1133">Transmembrane helix</keyword>
<dbReference type="RefSeq" id="WP_214535696.1">
    <property type="nucleotide sequence ID" value="NZ_JAHFVK010000001.1"/>
</dbReference>
<evidence type="ECO:0000256" key="1">
    <source>
        <dbReference type="ARBA" id="ARBA00004651"/>
    </source>
</evidence>
<dbReference type="InterPro" id="IPR052053">
    <property type="entry name" value="IM_YidH-like"/>
</dbReference>
<keyword evidence="5 7" id="KW-0472">Membrane</keyword>
<proteinExistence type="predicted"/>
<evidence type="ECO:0000256" key="5">
    <source>
        <dbReference type="ARBA" id="ARBA00023136"/>
    </source>
</evidence>
<evidence type="ECO:0000256" key="7">
    <source>
        <dbReference type="SAM" id="Phobius"/>
    </source>
</evidence>
<dbReference type="PANTHER" id="PTHR34187">
    <property type="entry name" value="FGR18P"/>
    <property type="match status" value="1"/>
</dbReference>
<keyword evidence="3 7" id="KW-0812">Transmembrane</keyword>
<feature type="transmembrane region" description="Helical" evidence="7">
    <location>
        <begin position="91"/>
        <end position="109"/>
    </location>
</feature>
<dbReference type="EMBL" id="JAHFVK010000001">
    <property type="protein sequence ID" value="MBT2134376.1"/>
    <property type="molecule type" value="Genomic_DNA"/>
</dbReference>
<dbReference type="Pfam" id="PF02656">
    <property type="entry name" value="DUF202"/>
    <property type="match status" value="1"/>
</dbReference>
<dbReference type="InterPro" id="IPR003807">
    <property type="entry name" value="DUF202"/>
</dbReference>
<keyword evidence="10" id="KW-1185">Reference proteome</keyword>
<reference evidence="9 10" key="1">
    <citation type="submission" date="2021-05" db="EMBL/GenBank/DDBJ databases">
        <title>Croceibacterium sp. LX-88 genome sequence.</title>
        <authorList>
            <person name="Luo X."/>
        </authorList>
    </citation>
    <scope>NUCLEOTIDE SEQUENCE [LARGE SCALE GENOMIC DNA]</scope>
    <source>
        <strain evidence="9 10">LX-88</strain>
    </source>
</reference>
<organism evidence="9 10">
    <name type="scientific">Croceibacterium selenioxidans</name>
    <dbReference type="NCBI Taxonomy" id="2838833"/>
    <lineage>
        <taxon>Bacteria</taxon>
        <taxon>Pseudomonadati</taxon>
        <taxon>Pseudomonadota</taxon>
        <taxon>Alphaproteobacteria</taxon>
        <taxon>Sphingomonadales</taxon>
        <taxon>Erythrobacteraceae</taxon>
        <taxon>Croceibacterium</taxon>
    </lineage>
</organism>
<comment type="subcellular location">
    <subcellularLocation>
        <location evidence="1">Cell membrane</location>
        <topology evidence="1">Multi-pass membrane protein</topology>
    </subcellularLocation>
</comment>
<evidence type="ECO:0000256" key="3">
    <source>
        <dbReference type="ARBA" id="ARBA00022692"/>
    </source>
</evidence>
<keyword evidence="2" id="KW-1003">Cell membrane</keyword>
<comment type="caution">
    <text evidence="9">The sequence shown here is derived from an EMBL/GenBank/DDBJ whole genome shotgun (WGS) entry which is preliminary data.</text>
</comment>
<evidence type="ECO:0000256" key="2">
    <source>
        <dbReference type="ARBA" id="ARBA00022475"/>
    </source>
</evidence>
<sequence length="206" mass="22930">MAAAELPPRPDRLKNSPLPTLPTPDETNADKASVEFSHYRTGLSHHRTELSEHRTDLSEYRTDLSDERTEMAMRRTGMAIHRTRMAADRTLMAFIRTSLSLIGFGFTINEVFKKAIETGAIHNAQSARNFGLTLIVLGILLLVGGILRHMQFARELRARRQELIEDHLIHGQSSYPISTTLLTAIALLLVGVLAVASIVFDISFLG</sequence>